<keyword evidence="3" id="KW-1185">Reference proteome</keyword>
<reference evidence="2" key="1">
    <citation type="submission" date="2020-08" db="EMBL/GenBank/DDBJ databases">
        <title>Genome public.</title>
        <authorList>
            <person name="Liu C."/>
            <person name="Sun Q."/>
        </authorList>
    </citation>
    <scope>NUCLEOTIDE SEQUENCE</scope>
    <source>
        <strain evidence="2">NSJ-68</strain>
    </source>
</reference>
<evidence type="ECO:0000256" key="1">
    <source>
        <dbReference type="SAM" id="Phobius"/>
    </source>
</evidence>
<dbReference type="Proteomes" id="UP000649345">
    <property type="component" value="Unassembled WGS sequence"/>
</dbReference>
<name>A0A923LAI7_9FIRM</name>
<dbReference type="RefSeq" id="WP_186872699.1">
    <property type="nucleotide sequence ID" value="NZ_JACOOR010000001.1"/>
</dbReference>
<protein>
    <submittedName>
        <fullName evidence="2">Uncharacterized protein</fullName>
    </submittedName>
</protein>
<organism evidence="2 3">
    <name type="scientific">Anaerosacchariphilus hominis</name>
    <dbReference type="NCBI Taxonomy" id="2763017"/>
    <lineage>
        <taxon>Bacteria</taxon>
        <taxon>Bacillati</taxon>
        <taxon>Bacillota</taxon>
        <taxon>Clostridia</taxon>
        <taxon>Lachnospirales</taxon>
        <taxon>Lachnospiraceae</taxon>
        <taxon>Anaerosacchariphilus</taxon>
    </lineage>
</organism>
<sequence>MKLDMELKPGDVVLLKLLGSLLIFVLIGQFLILPGIRKHQDLALEREQTEERKQEMEDTIANAPMVEKQIEQQQEQLKQVSNPYYGRMGNQQVDELVTGLILDHNLFPVSLSIGDTYAEVPAAYFLSRRAANAAEASDTDTTADTGAESTANMGTLLQAEYTNITPVTVSIRGTGENIRAFLNDIALNCPGLQVRSFSMNSGTYVSDALQIVGSTDAVCTLYVYSCGDRGASGEETNQ</sequence>
<dbReference type="AlphaFoldDB" id="A0A923LAI7"/>
<gene>
    <name evidence="2" type="ORF">H8S44_02245</name>
</gene>
<keyword evidence="1" id="KW-1133">Transmembrane helix</keyword>
<comment type="caution">
    <text evidence="2">The sequence shown here is derived from an EMBL/GenBank/DDBJ whole genome shotgun (WGS) entry which is preliminary data.</text>
</comment>
<evidence type="ECO:0000313" key="3">
    <source>
        <dbReference type="Proteomes" id="UP000649345"/>
    </source>
</evidence>
<dbReference type="EMBL" id="JACOOR010000001">
    <property type="protein sequence ID" value="MBC5658607.1"/>
    <property type="molecule type" value="Genomic_DNA"/>
</dbReference>
<accession>A0A923LAI7</accession>
<evidence type="ECO:0000313" key="2">
    <source>
        <dbReference type="EMBL" id="MBC5658607.1"/>
    </source>
</evidence>
<keyword evidence="1" id="KW-0812">Transmembrane</keyword>
<proteinExistence type="predicted"/>
<feature type="transmembrane region" description="Helical" evidence="1">
    <location>
        <begin position="12"/>
        <end position="33"/>
    </location>
</feature>
<keyword evidence="1" id="KW-0472">Membrane</keyword>